<dbReference type="GO" id="GO:0020037">
    <property type="term" value="F:heme binding"/>
    <property type="evidence" value="ECO:0007669"/>
    <property type="project" value="InterPro"/>
</dbReference>
<dbReference type="KEGG" id="thig:FE785_05810"/>
<feature type="signal peptide" evidence="1">
    <location>
        <begin position="1"/>
        <end position="30"/>
    </location>
</feature>
<sequence length="100" mass="10932">MDLKATSSLSFSGMLAITLMSVSTNGAASAEGHPGKALHEAANCMSCHTSKPYDPQKTTSFPKLVQTVQFCNDNLNAGMFEDEIEQLADYLNETYYHHVK</sequence>
<feature type="chain" id="PRO_5020762953" description="Cytochrome c domain-containing protein" evidence="1">
    <location>
        <begin position="31"/>
        <end position="100"/>
    </location>
</feature>
<reference evidence="2 3" key="1">
    <citation type="submission" date="2019-05" db="EMBL/GenBank/DDBJ databases">
        <title>Thiomicrorhabdus sediminis sp. nov, a novel sulfur-oxidizing bacterium isolated from coastal sediment.</title>
        <authorList>
            <person name="Liu X."/>
        </authorList>
    </citation>
    <scope>NUCLEOTIDE SEQUENCE [LARGE SCALE GENOMIC DNA]</scope>
    <source>
        <strain evidence="2 3">G1</strain>
    </source>
</reference>
<protein>
    <recommendedName>
        <fullName evidence="4">Cytochrome c domain-containing protein</fullName>
    </recommendedName>
</protein>
<evidence type="ECO:0008006" key="4">
    <source>
        <dbReference type="Google" id="ProtNLM"/>
    </source>
</evidence>
<dbReference type="SUPFAM" id="SSF46626">
    <property type="entry name" value="Cytochrome c"/>
    <property type="match status" value="1"/>
</dbReference>
<dbReference type="Proteomes" id="UP000304864">
    <property type="component" value="Chromosome"/>
</dbReference>
<accession>A0A4P9K7F0</accession>
<organism evidence="2 3">
    <name type="scientific">Thiomicrorhabdus sediminis</name>
    <dbReference type="NCBI Taxonomy" id="2580412"/>
    <lineage>
        <taxon>Bacteria</taxon>
        <taxon>Pseudomonadati</taxon>
        <taxon>Pseudomonadota</taxon>
        <taxon>Gammaproteobacteria</taxon>
        <taxon>Thiotrichales</taxon>
        <taxon>Piscirickettsiaceae</taxon>
        <taxon>Thiomicrorhabdus</taxon>
    </lineage>
</organism>
<keyword evidence="1" id="KW-0732">Signal</keyword>
<dbReference type="EMBL" id="CP040602">
    <property type="protein sequence ID" value="QCU90177.1"/>
    <property type="molecule type" value="Genomic_DNA"/>
</dbReference>
<dbReference type="InterPro" id="IPR036909">
    <property type="entry name" value="Cyt_c-like_dom_sf"/>
</dbReference>
<dbReference type="OrthoDB" id="9796294at2"/>
<dbReference type="AlphaFoldDB" id="A0A4P9K7F0"/>
<evidence type="ECO:0000313" key="2">
    <source>
        <dbReference type="EMBL" id="QCU90177.1"/>
    </source>
</evidence>
<keyword evidence="3" id="KW-1185">Reference proteome</keyword>
<evidence type="ECO:0000256" key="1">
    <source>
        <dbReference type="SAM" id="SignalP"/>
    </source>
</evidence>
<evidence type="ECO:0000313" key="3">
    <source>
        <dbReference type="Proteomes" id="UP000304864"/>
    </source>
</evidence>
<proteinExistence type="predicted"/>
<dbReference type="GO" id="GO:0009055">
    <property type="term" value="F:electron transfer activity"/>
    <property type="evidence" value="ECO:0007669"/>
    <property type="project" value="InterPro"/>
</dbReference>
<gene>
    <name evidence="2" type="ORF">FE785_05810</name>
</gene>
<name>A0A4P9K7F0_9GAMM</name>
<dbReference type="RefSeq" id="WP_138564853.1">
    <property type="nucleotide sequence ID" value="NZ_CP040602.1"/>
</dbReference>